<keyword evidence="2" id="KW-1185">Reference proteome</keyword>
<reference evidence="1" key="1">
    <citation type="journal article" date="2021" name="Front. Microbiol.">
        <title>Comprehensive Comparative Genomics and Phenotyping of Methylobacterium Species.</title>
        <authorList>
            <person name="Alessa O."/>
            <person name="Ogura Y."/>
            <person name="Fujitani Y."/>
            <person name="Takami H."/>
            <person name="Hayashi T."/>
            <person name="Sahin N."/>
            <person name="Tani A."/>
        </authorList>
    </citation>
    <scope>NUCLEOTIDE SEQUENCE</scope>
    <source>
        <strain evidence="1">DSM 17168</strain>
    </source>
</reference>
<sequence>MTIDLSPTGHEQSTGSAAEPFEATMLALSHAISDHEERRRAQLGQIEQLARCGQKRETALLALGRTENALALMRSRQSYLRTVLRLEPPRL</sequence>
<reference evidence="1" key="2">
    <citation type="submission" date="2021-08" db="EMBL/GenBank/DDBJ databases">
        <authorList>
            <person name="Tani A."/>
            <person name="Ola A."/>
            <person name="Ogura Y."/>
            <person name="Katsura K."/>
            <person name="Hayashi T."/>
        </authorList>
    </citation>
    <scope>NUCLEOTIDE SEQUENCE</scope>
    <source>
        <strain evidence="1">DSM 17168</strain>
    </source>
</reference>
<evidence type="ECO:0000313" key="2">
    <source>
        <dbReference type="Proteomes" id="UP001055153"/>
    </source>
</evidence>
<evidence type="ECO:0000313" key="1">
    <source>
        <dbReference type="EMBL" id="GJE04086.1"/>
    </source>
</evidence>
<name>A0ABQ4SQY4_9HYPH</name>
<protein>
    <submittedName>
        <fullName evidence="1">Uncharacterized protein</fullName>
    </submittedName>
</protein>
<dbReference type="EMBL" id="BPQQ01000101">
    <property type="protein sequence ID" value="GJE04086.1"/>
    <property type="molecule type" value="Genomic_DNA"/>
</dbReference>
<proteinExistence type="predicted"/>
<dbReference type="Proteomes" id="UP001055153">
    <property type="component" value="Unassembled WGS sequence"/>
</dbReference>
<gene>
    <name evidence="1" type="ORF">GMJLKIPL_6046</name>
</gene>
<accession>A0ABQ4SQY4</accession>
<comment type="caution">
    <text evidence="1">The sequence shown here is derived from an EMBL/GenBank/DDBJ whole genome shotgun (WGS) entry which is preliminary data.</text>
</comment>
<dbReference type="RefSeq" id="WP_238241457.1">
    <property type="nucleotide sequence ID" value="NZ_BPQQ01000101.1"/>
</dbReference>
<organism evidence="1 2">
    <name type="scientific">Methylobacterium isbiliense</name>
    <dbReference type="NCBI Taxonomy" id="315478"/>
    <lineage>
        <taxon>Bacteria</taxon>
        <taxon>Pseudomonadati</taxon>
        <taxon>Pseudomonadota</taxon>
        <taxon>Alphaproteobacteria</taxon>
        <taxon>Hyphomicrobiales</taxon>
        <taxon>Methylobacteriaceae</taxon>
        <taxon>Methylobacterium</taxon>
    </lineage>
</organism>